<dbReference type="InterPro" id="IPR018076">
    <property type="entry name" value="T2SS_GspF_dom"/>
</dbReference>
<dbReference type="EMBL" id="JBIHSN010000002">
    <property type="protein sequence ID" value="MFH0265747.1"/>
    <property type="molecule type" value="Genomic_DNA"/>
</dbReference>
<name>A0ABW7IW99_9VIBR</name>
<evidence type="ECO:0000256" key="4">
    <source>
        <dbReference type="ARBA" id="ARBA00022989"/>
    </source>
</evidence>
<feature type="transmembrane region" description="Helical" evidence="6">
    <location>
        <begin position="289"/>
        <end position="310"/>
    </location>
</feature>
<evidence type="ECO:0000256" key="6">
    <source>
        <dbReference type="SAM" id="Phobius"/>
    </source>
</evidence>
<dbReference type="Proteomes" id="UP001607151">
    <property type="component" value="Unassembled WGS sequence"/>
</dbReference>
<accession>A0ABW7IW99</accession>
<proteinExistence type="predicted"/>
<keyword evidence="3 6" id="KW-0812">Transmembrane</keyword>
<sequence>MDSLLNVFDFSQLNNTSREWLVLLAILLATMLAVMACGMLIFGHRNSVKRRLAMVNGQESTTPSARYSPKVSNTLESLSSYILPTNEKEKEGIRHKLMHAGFYQKSAVTNFYAIKLFASLCCLFLAALIYIFMSGEVSVSTLFIVAIAIGVFLPNIVLNHLIKRRQREIRNGIADMLDLLVVCTESGLGFVASLRRVSDELYISHPELADELDTVCVKIKAGIEMPDAFHGLITRTGLEEFRGLVALLSHANKIGGSIAKTLRDYADDYRDKRNQAAEEIAAKIPTQMLFPMLIFIWPCFFIVAVGPAILSLMDAFK</sequence>
<keyword evidence="5 6" id="KW-0472">Membrane</keyword>
<feature type="transmembrane region" description="Helical" evidence="6">
    <location>
        <begin position="112"/>
        <end position="133"/>
    </location>
</feature>
<feature type="domain" description="Type II secretion system protein GspF" evidence="7">
    <location>
        <begin position="177"/>
        <end position="304"/>
    </location>
</feature>
<feature type="transmembrane region" description="Helical" evidence="6">
    <location>
        <begin position="20"/>
        <end position="42"/>
    </location>
</feature>
<evidence type="ECO:0000259" key="7">
    <source>
        <dbReference type="Pfam" id="PF00482"/>
    </source>
</evidence>
<evidence type="ECO:0000256" key="3">
    <source>
        <dbReference type="ARBA" id="ARBA00022692"/>
    </source>
</evidence>
<organism evidence="8 9">
    <name type="scientific">Vibrio rumoiensis</name>
    <dbReference type="NCBI Taxonomy" id="76258"/>
    <lineage>
        <taxon>Bacteria</taxon>
        <taxon>Pseudomonadati</taxon>
        <taxon>Pseudomonadota</taxon>
        <taxon>Gammaproteobacteria</taxon>
        <taxon>Vibrionales</taxon>
        <taxon>Vibrionaceae</taxon>
        <taxon>Vibrio</taxon>
    </lineage>
</organism>
<dbReference type="PANTHER" id="PTHR35007:SF2">
    <property type="entry name" value="PILUS ASSEMBLE PROTEIN"/>
    <property type="match status" value="1"/>
</dbReference>
<protein>
    <submittedName>
        <fullName evidence="8">Type II secretion system F family protein</fullName>
    </submittedName>
</protein>
<keyword evidence="2" id="KW-1003">Cell membrane</keyword>
<evidence type="ECO:0000313" key="8">
    <source>
        <dbReference type="EMBL" id="MFH0265747.1"/>
    </source>
</evidence>
<evidence type="ECO:0000256" key="2">
    <source>
        <dbReference type="ARBA" id="ARBA00022475"/>
    </source>
</evidence>
<evidence type="ECO:0000256" key="1">
    <source>
        <dbReference type="ARBA" id="ARBA00004651"/>
    </source>
</evidence>
<dbReference type="Pfam" id="PF00482">
    <property type="entry name" value="T2SSF"/>
    <property type="match status" value="1"/>
</dbReference>
<dbReference type="RefSeq" id="WP_089137531.1">
    <property type="nucleotide sequence ID" value="NZ_AP018685.1"/>
</dbReference>
<dbReference type="PANTHER" id="PTHR35007">
    <property type="entry name" value="INTEGRAL MEMBRANE PROTEIN-RELATED"/>
    <property type="match status" value="1"/>
</dbReference>
<gene>
    <name evidence="8" type="ORF">ACGRQ9_09685</name>
</gene>
<reference evidence="8 9" key="1">
    <citation type="submission" date="2024-10" db="EMBL/GenBank/DDBJ databases">
        <authorList>
            <person name="Yibar A."/>
            <person name="Saticioglu I.B."/>
            <person name="Duman M."/>
            <person name="Ajmi N."/>
            <person name="Gurler F."/>
            <person name="Ay H."/>
            <person name="Onuk E."/>
            <person name="Guler S."/>
            <person name="Romalde J.L."/>
        </authorList>
    </citation>
    <scope>NUCLEOTIDE SEQUENCE [LARGE SCALE GENOMIC DNA]</scope>
    <source>
        <strain evidence="8 9">14-MA-B</strain>
    </source>
</reference>
<comment type="subcellular location">
    <subcellularLocation>
        <location evidence="1">Cell membrane</location>
        <topology evidence="1">Multi-pass membrane protein</topology>
    </subcellularLocation>
</comment>
<evidence type="ECO:0000256" key="5">
    <source>
        <dbReference type="ARBA" id="ARBA00023136"/>
    </source>
</evidence>
<feature type="transmembrane region" description="Helical" evidence="6">
    <location>
        <begin position="139"/>
        <end position="162"/>
    </location>
</feature>
<evidence type="ECO:0000313" key="9">
    <source>
        <dbReference type="Proteomes" id="UP001607151"/>
    </source>
</evidence>
<keyword evidence="4 6" id="KW-1133">Transmembrane helix</keyword>
<keyword evidence="9" id="KW-1185">Reference proteome</keyword>
<comment type="caution">
    <text evidence="8">The sequence shown here is derived from an EMBL/GenBank/DDBJ whole genome shotgun (WGS) entry which is preliminary data.</text>
</comment>